<dbReference type="NCBIfam" id="TIGR01713">
    <property type="entry name" value="typeII_sec_gspC"/>
    <property type="match status" value="1"/>
</dbReference>
<evidence type="ECO:0000256" key="3">
    <source>
        <dbReference type="ARBA" id="ARBA00022448"/>
    </source>
</evidence>
<evidence type="ECO:0000259" key="11">
    <source>
        <dbReference type="Pfam" id="PF11356"/>
    </source>
</evidence>
<evidence type="ECO:0000313" key="13">
    <source>
        <dbReference type="Proteomes" id="UP000295531"/>
    </source>
</evidence>
<dbReference type="Pfam" id="PF11356">
    <property type="entry name" value="T2SSC"/>
    <property type="match status" value="1"/>
</dbReference>
<evidence type="ECO:0000256" key="8">
    <source>
        <dbReference type="ARBA" id="ARBA00022989"/>
    </source>
</evidence>
<feature type="transmembrane region" description="Helical" evidence="10">
    <location>
        <begin position="20"/>
        <end position="41"/>
    </location>
</feature>
<dbReference type="Gene3D" id="2.30.30.830">
    <property type="match status" value="1"/>
</dbReference>
<dbReference type="Gene3D" id="2.30.42.10">
    <property type="match status" value="1"/>
</dbReference>
<sequence length="290" mass="31616">MSSNFSKLITSLNGSFVVKVATYLLWALVAVIVARLTWWSIEPTQGEVQKITSVDNVSVSTTTSKVLDLDGIERLNLFGEPEKSSSSNRREAPKTSLNIRLVGVSASSNPLRSAAIIEQSGQQQTYIVGDELGRSGVVVEEIYADRVLLDNNGRIETLQLEDIGEDRPALSLIVDEPDLALTESQARQVGDALEQVSADPLSITDFVSISPAMENGELIGYRLQAGQNPELFRQTGFQNGDLAVAINGYDLTDMQQAMELSNELTTLTRADISILRDGQPMQLSIELTNE</sequence>
<evidence type="ECO:0000256" key="5">
    <source>
        <dbReference type="ARBA" id="ARBA00022519"/>
    </source>
</evidence>
<dbReference type="GO" id="GO:0005886">
    <property type="term" value="C:plasma membrane"/>
    <property type="evidence" value="ECO:0007669"/>
    <property type="project" value="UniProtKB-SubCell"/>
</dbReference>
<keyword evidence="4" id="KW-1003">Cell membrane</keyword>
<reference evidence="12 13" key="1">
    <citation type="submission" date="2019-03" db="EMBL/GenBank/DDBJ databases">
        <title>Freshwater and sediment microbial communities from various areas in North America, analyzing microbe dynamics in response to fracking.</title>
        <authorList>
            <person name="Lamendella R."/>
        </authorList>
    </citation>
    <scope>NUCLEOTIDE SEQUENCE [LARGE SCALE GENOMIC DNA]</scope>
    <source>
        <strain evidence="12 13">18_TX</strain>
    </source>
</reference>
<gene>
    <name evidence="12" type="ORF">DEU29_10262</name>
</gene>
<keyword evidence="6 10" id="KW-0812">Transmembrane</keyword>
<evidence type="ECO:0000313" key="12">
    <source>
        <dbReference type="EMBL" id="TDP40162.1"/>
    </source>
</evidence>
<evidence type="ECO:0000256" key="2">
    <source>
        <dbReference type="ARBA" id="ARBA00007986"/>
    </source>
</evidence>
<keyword evidence="13" id="KW-1185">Reference proteome</keyword>
<dbReference type="InterPro" id="IPR024961">
    <property type="entry name" value="T2SS_GspC_N"/>
</dbReference>
<dbReference type="AlphaFoldDB" id="A0A4R6PNK7"/>
<comment type="subcellular location">
    <subcellularLocation>
        <location evidence="1">Cell inner membrane</location>
    </subcellularLocation>
</comment>
<evidence type="ECO:0000256" key="7">
    <source>
        <dbReference type="ARBA" id="ARBA00022927"/>
    </source>
</evidence>
<name>A0A4R6PNK7_9GAMM</name>
<accession>A0A4R6PNK7</accession>
<evidence type="ECO:0000256" key="9">
    <source>
        <dbReference type="ARBA" id="ARBA00023136"/>
    </source>
</evidence>
<dbReference type="Proteomes" id="UP000295531">
    <property type="component" value="Unassembled WGS sequence"/>
</dbReference>
<keyword evidence="3" id="KW-0813">Transport</keyword>
<comment type="caution">
    <text evidence="12">The sequence shown here is derived from an EMBL/GenBank/DDBJ whole genome shotgun (WGS) entry which is preliminary data.</text>
</comment>
<evidence type="ECO:0000256" key="4">
    <source>
        <dbReference type="ARBA" id="ARBA00022475"/>
    </source>
</evidence>
<keyword evidence="8 10" id="KW-1133">Transmembrane helix</keyword>
<keyword evidence="9 10" id="KW-0472">Membrane</keyword>
<dbReference type="InterPro" id="IPR001639">
    <property type="entry name" value="T2SS_protein-GspC"/>
</dbReference>
<proteinExistence type="inferred from homology"/>
<feature type="domain" description="Type II secretion system protein GspC N-terminal" evidence="11">
    <location>
        <begin position="24"/>
        <end position="160"/>
    </location>
</feature>
<evidence type="ECO:0000256" key="1">
    <source>
        <dbReference type="ARBA" id="ARBA00004533"/>
    </source>
</evidence>
<evidence type="ECO:0000256" key="6">
    <source>
        <dbReference type="ARBA" id="ARBA00022692"/>
    </source>
</evidence>
<dbReference type="SUPFAM" id="SSF50156">
    <property type="entry name" value="PDZ domain-like"/>
    <property type="match status" value="1"/>
</dbReference>
<protein>
    <submittedName>
        <fullName evidence="12">Type II secretion system protein C (GspC)</fullName>
    </submittedName>
</protein>
<dbReference type="GO" id="GO:0015627">
    <property type="term" value="C:type II protein secretion system complex"/>
    <property type="evidence" value="ECO:0007669"/>
    <property type="project" value="InterPro"/>
</dbReference>
<keyword evidence="5" id="KW-0997">Cell inner membrane</keyword>
<dbReference type="InterPro" id="IPR036034">
    <property type="entry name" value="PDZ_sf"/>
</dbReference>
<dbReference type="EMBL" id="SNXI01000002">
    <property type="protein sequence ID" value="TDP40162.1"/>
    <property type="molecule type" value="Genomic_DNA"/>
</dbReference>
<evidence type="ECO:0000256" key="10">
    <source>
        <dbReference type="SAM" id="Phobius"/>
    </source>
</evidence>
<dbReference type="GO" id="GO:0015628">
    <property type="term" value="P:protein secretion by the type II secretion system"/>
    <property type="evidence" value="ECO:0007669"/>
    <property type="project" value="InterPro"/>
</dbReference>
<comment type="similarity">
    <text evidence="2">Belongs to the GSP C family.</text>
</comment>
<keyword evidence="7" id="KW-0653">Protein transport</keyword>
<organism evidence="12 13">
    <name type="scientific">Idiomarina aquatica</name>
    <dbReference type="NCBI Taxonomy" id="1327752"/>
    <lineage>
        <taxon>Bacteria</taxon>
        <taxon>Pseudomonadati</taxon>
        <taxon>Pseudomonadota</taxon>
        <taxon>Gammaproteobacteria</taxon>
        <taxon>Alteromonadales</taxon>
        <taxon>Idiomarinaceae</taxon>
        <taxon>Idiomarina</taxon>
    </lineage>
</organism>